<keyword evidence="2" id="KW-0677">Repeat</keyword>
<dbReference type="OrthoDB" id="5406014at2759"/>
<evidence type="ECO:0000313" key="4">
    <source>
        <dbReference type="EMBL" id="CAG2245179.1"/>
    </source>
</evidence>
<evidence type="ECO:0000256" key="2">
    <source>
        <dbReference type="ARBA" id="ARBA00022737"/>
    </source>
</evidence>
<dbReference type="Gene3D" id="1.25.40.20">
    <property type="entry name" value="Ankyrin repeat-containing domain"/>
    <property type="match status" value="1"/>
</dbReference>
<comment type="caution">
    <text evidence="4">The sequence shown here is derived from an EMBL/GenBank/DDBJ whole genome shotgun (WGS) entry which is preliminary data.</text>
</comment>
<dbReference type="SMART" id="SM00248">
    <property type="entry name" value="ANK"/>
    <property type="match status" value="2"/>
</dbReference>
<keyword evidence="5" id="KW-1185">Reference proteome</keyword>
<evidence type="ECO:0000256" key="1">
    <source>
        <dbReference type="ARBA" id="ARBA00010029"/>
    </source>
</evidence>
<reference evidence="4" key="1">
    <citation type="submission" date="2021-03" db="EMBL/GenBank/DDBJ databases">
        <authorList>
            <person name="Bekaert M."/>
        </authorList>
    </citation>
    <scope>NUCLEOTIDE SEQUENCE</scope>
</reference>
<dbReference type="SUPFAM" id="SSF48403">
    <property type="entry name" value="Ankyrin repeat"/>
    <property type="match status" value="1"/>
</dbReference>
<dbReference type="InterPro" id="IPR042637">
    <property type="entry name" value="AN34A/B/C"/>
</dbReference>
<name>A0A8S3US50_MYTED</name>
<dbReference type="InterPro" id="IPR036770">
    <property type="entry name" value="Ankyrin_rpt-contain_sf"/>
</dbReference>
<comment type="similarity">
    <text evidence="1">Belongs to the ANKRD34 family.</text>
</comment>
<evidence type="ECO:0000256" key="3">
    <source>
        <dbReference type="ARBA" id="ARBA00023043"/>
    </source>
</evidence>
<sequence length="223" mass="25453">MEDILLSALQSRKYKLAKILIQGGHNVNVRTNSGISPLMIACRLEVNDEDVYEKLQIISKLIERNADVHAADNKGRTALMYAFYSGCKQTVRWLKKIGLHETIKIQPPRSRKSKEMNTLNIPPESADNMLFTAVLRLPSGDEDRRSIMLRLSSLIDRNDILKAAIKLPPRSGYSIMPDLPPSLSVRRGELLKERRNFSPESRRKTKLVYLRDAPFLKLVTKRS</sequence>
<dbReference type="PANTHER" id="PTHR24156:SF3">
    <property type="entry name" value="ANKYRIN REPEAT DOMAIN-CONTAINING PROTEIN 34C-LIKE"/>
    <property type="match status" value="1"/>
</dbReference>
<protein>
    <recommendedName>
        <fullName evidence="6">Ankyrin repeat domain-containing protein</fullName>
    </recommendedName>
</protein>
<proteinExistence type="inferred from homology"/>
<dbReference type="InterPro" id="IPR002110">
    <property type="entry name" value="Ankyrin_rpt"/>
</dbReference>
<evidence type="ECO:0008006" key="6">
    <source>
        <dbReference type="Google" id="ProtNLM"/>
    </source>
</evidence>
<gene>
    <name evidence="4" type="ORF">MEDL_57198</name>
</gene>
<organism evidence="4 5">
    <name type="scientific">Mytilus edulis</name>
    <name type="common">Blue mussel</name>
    <dbReference type="NCBI Taxonomy" id="6550"/>
    <lineage>
        <taxon>Eukaryota</taxon>
        <taxon>Metazoa</taxon>
        <taxon>Spiralia</taxon>
        <taxon>Lophotrochozoa</taxon>
        <taxon>Mollusca</taxon>
        <taxon>Bivalvia</taxon>
        <taxon>Autobranchia</taxon>
        <taxon>Pteriomorphia</taxon>
        <taxon>Mytilida</taxon>
        <taxon>Mytiloidea</taxon>
        <taxon>Mytilidae</taxon>
        <taxon>Mytilinae</taxon>
        <taxon>Mytilus</taxon>
    </lineage>
</organism>
<dbReference type="Proteomes" id="UP000683360">
    <property type="component" value="Unassembled WGS sequence"/>
</dbReference>
<dbReference type="AlphaFoldDB" id="A0A8S3US50"/>
<accession>A0A8S3US50</accession>
<dbReference type="Pfam" id="PF12796">
    <property type="entry name" value="Ank_2"/>
    <property type="match status" value="1"/>
</dbReference>
<keyword evidence="3" id="KW-0040">ANK repeat</keyword>
<dbReference type="EMBL" id="CAJPWZ010002761">
    <property type="protein sequence ID" value="CAG2245179.1"/>
    <property type="molecule type" value="Genomic_DNA"/>
</dbReference>
<dbReference type="PANTHER" id="PTHR24156">
    <property type="entry name" value="ANK_REP_REGION DOMAIN-CONTAINING PROTEIN"/>
    <property type="match status" value="1"/>
</dbReference>
<evidence type="ECO:0000313" key="5">
    <source>
        <dbReference type="Proteomes" id="UP000683360"/>
    </source>
</evidence>